<dbReference type="EMBL" id="ACJX03000001">
    <property type="protein sequence ID" value="KRT34420.1"/>
    <property type="molecule type" value="Genomic_DNA"/>
</dbReference>
<keyword evidence="3" id="KW-1185">Reference proteome</keyword>
<dbReference type="Gene3D" id="3.30.420.40">
    <property type="match status" value="1"/>
</dbReference>
<gene>
    <name evidence="2" type="ORF">HMPREF1705_04446</name>
</gene>
<dbReference type="NCBIfam" id="TIGR03123">
    <property type="entry name" value="one_C_unchar_1"/>
    <property type="match status" value="1"/>
</dbReference>
<evidence type="ECO:0000259" key="1">
    <source>
        <dbReference type="Pfam" id="PF01968"/>
    </source>
</evidence>
<dbReference type="InterPro" id="IPR002821">
    <property type="entry name" value="Hydantoinase_A"/>
</dbReference>
<dbReference type="OrthoDB" id="1792672at2"/>
<proteinExistence type="predicted"/>
<protein>
    <submittedName>
        <fullName evidence="2">Putative H4MPT-linked C1 transfer pathway protein</fullName>
    </submittedName>
</protein>
<evidence type="ECO:0000313" key="2">
    <source>
        <dbReference type="EMBL" id="KRT34420.1"/>
    </source>
</evidence>
<evidence type="ECO:0000313" key="3">
    <source>
        <dbReference type="Proteomes" id="UP000005273"/>
    </source>
</evidence>
<dbReference type="Gene3D" id="3.30.420.190">
    <property type="entry name" value="conserved archaeal protein q6m145"/>
    <property type="match status" value="1"/>
</dbReference>
<dbReference type="eggNOG" id="COG1548">
    <property type="taxonomic scope" value="Bacteria"/>
</dbReference>
<reference evidence="3" key="1">
    <citation type="submission" date="2012-09" db="EMBL/GenBank/DDBJ databases">
        <authorList>
            <person name="Weinstock G."/>
            <person name="Sodergren E."/>
            <person name="Clifton S."/>
            <person name="Fulton L."/>
            <person name="Fulton B."/>
            <person name="Courtney L."/>
            <person name="Fronick C."/>
            <person name="Harrison M."/>
            <person name="Strong C."/>
            <person name="Farmer C."/>
            <person name="Delehaunty K."/>
            <person name="Markovic C."/>
            <person name="Hall O."/>
            <person name="Minx P."/>
            <person name="Tomlinson C."/>
            <person name="Mitreva M."/>
            <person name="Nelson J."/>
            <person name="Hou S."/>
            <person name="Wollam A."/>
            <person name="Pepin K.H."/>
            <person name="Johnson M."/>
            <person name="Bhonagiri V."/>
            <person name="Nash W.E."/>
            <person name="Suruliraj S."/>
            <person name="Warren W."/>
            <person name="Chinwalla A."/>
            <person name="Mardis E.R."/>
            <person name="Wilson R.K."/>
        </authorList>
    </citation>
    <scope>NUCLEOTIDE SEQUENCE [LARGE SCALE GENOMIC DNA]</scope>
    <source>
        <strain evidence="3">OS1</strain>
    </source>
</reference>
<dbReference type="Pfam" id="PF01968">
    <property type="entry name" value="Hydantoinase_A"/>
    <property type="match status" value="1"/>
</dbReference>
<name>A0A0T5X8F7_9BACT</name>
<organism evidence="2 3">
    <name type="scientific">Acetomicrobium hydrogeniformans ATCC BAA-1850</name>
    <dbReference type="NCBI Taxonomy" id="592015"/>
    <lineage>
        <taxon>Bacteria</taxon>
        <taxon>Thermotogati</taxon>
        <taxon>Synergistota</taxon>
        <taxon>Synergistia</taxon>
        <taxon>Synergistales</taxon>
        <taxon>Acetomicrobiaceae</taxon>
        <taxon>Acetomicrobium</taxon>
    </lineage>
</organism>
<dbReference type="RefSeq" id="WP_009200698.1">
    <property type="nucleotide sequence ID" value="NZ_ACJX03000001.1"/>
</dbReference>
<dbReference type="STRING" id="592015.HMPREF1705_04446"/>
<dbReference type="GO" id="GO:0016787">
    <property type="term" value="F:hydrolase activity"/>
    <property type="evidence" value="ECO:0007669"/>
    <property type="project" value="InterPro"/>
</dbReference>
<accession>A0A0T5X8F7</accession>
<dbReference type="AlphaFoldDB" id="A0A0T5X8F7"/>
<comment type="caution">
    <text evidence="2">The sequence shown here is derived from an EMBL/GenBank/DDBJ whole genome shotgun (WGS) entry which is preliminary data.</text>
</comment>
<sequence>MLKTYDVIVGWDIGGVQSKCACISGDFAFLSSKDMTFEIWKDPGKLSTVLEYLASDIPLSDTAMAITMTAELSDCFTTKAEGVRFVLEAFIDTFPGIQLMCLGTNERWVPVEKAMGDPINFAATNWIAAAREMARSIGDGIWIDVGSTTTDIIPIKENALYVRGRNDTDRLRFGELVYTGLIRSNPNALASRLPFKGDWYRTSNEYFALMGDCYLLLGEIDPEDYSCTPPDSGSVNTEGAARRLARLICADASLAKPEDLLPLAGYLRERQIGLIVDALYQVCSEPHVKGPAAVTGAGQFLGIQAALRTNLSILNAEAIIPDVVKKHFPPMLLPRIWPFTCHVCRSRSKIWRKP</sequence>
<feature type="domain" description="Hydantoinase A/oxoprolinase" evidence="1">
    <location>
        <begin position="65"/>
        <end position="310"/>
    </location>
</feature>
<dbReference type="InterPro" id="IPR002756">
    <property type="entry name" value="MfnF"/>
</dbReference>
<dbReference type="Proteomes" id="UP000005273">
    <property type="component" value="Unassembled WGS sequence"/>
</dbReference>